<protein>
    <submittedName>
        <fullName evidence="1">Uncharacterized protein</fullName>
    </submittedName>
</protein>
<dbReference type="EMBL" id="JBHSSM010000016">
    <property type="protein sequence ID" value="MFC6315206.1"/>
    <property type="molecule type" value="Genomic_DNA"/>
</dbReference>
<gene>
    <name evidence="1" type="ORF">ACFQHW_06410</name>
</gene>
<proteinExistence type="predicted"/>
<evidence type="ECO:0000313" key="2">
    <source>
        <dbReference type="Proteomes" id="UP001596310"/>
    </source>
</evidence>
<organism evidence="1 2">
    <name type="scientific">Lapidilactobacillus achengensis</name>
    <dbReference type="NCBI Taxonomy" id="2486000"/>
    <lineage>
        <taxon>Bacteria</taxon>
        <taxon>Bacillati</taxon>
        <taxon>Bacillota</taxon>
        <taxon>Bacilli</taxon>
        <taxon>Lactobacillales</taxon>
        <taxon>Lactobacillaceae</taxon>
        <taxon>Lapidilactobacillus</taxon>
    </lineage>
</organism>
<comment type="caution">
    <text evidence="1">The sequence shown here is derived from an EMBL/GenBank/DDBJ whole genome shotgun (WGS) entry which is preliminary data.</text>
</comment>
<accession>A0ABW1UND3</accession>
<reference evidence="2" key="1">
    <citation type="journal article" date="2019" name="Int. J. Syst. Evol. Microbiol.">
        <title>The Global Catalogue of Microorganisms (GCM) 10K type strain sequencing project: providing services to taxonomists for standard genome sequencing and annotation.</title>
        <authorList>
            <consortium name="The Broad Institute Genomics Platform"/>
            <consortium name="The Broad Institute Genome Sequencing Center for Infectious Disease"/>
            <person name="Wu L."/>
            <person name="Ma J."/>
        </authorList>
    </citation>
    <scope>NUCLEOTIDE SEQUENCE [LARGE SCALE GENOMIC DNA]</scope>
    <source>
        <strain evidence="2">CCM 8897</strain>
    </source>
</reference>
<evidence type="ECO:0000313" key="1">
    <source>
        <dbReference type="EMBL" id="MFC6315206.1"/>
    </source>
</evidence>
<dbReference type="RefSeq" id="WP_125598134.1">
    <property type="nucleotide sequence ID" value="NZ_JBHSSM010000016.1"/>
</dbReference>
<dbReference type="Proteomes" id="UP001596310">
    <property type="component" value="Unassembled WGS sequence"/>
</dbReference>
<name>A0ABW1UND3_9LACO</name>
<sequence>MTELEMMQRIRTARLFAFEEAYNKIEDRIRFNRLIGINDKEIGMTASQGAIQELINEEQYELAHGTTKKPTSAATDIG</sequence>
<keyword evidence="2" id="KW-1185">Reference proteome</keyword>